<dbReference type="SUPFAM" id="SSF74653">
    <property type="entry name" value="TolA/TonB C-terminal domain"/>
    <property type="match status" value="1"/>
</dbReference>
<reference evidence="2" key="1">
    <citation type="submission" date="2018-05" db="EMBL/GenBank/DDBJ databases">
        <authorList>
            <person name="Lanie J.A."/>
            <person name="Ng W.-L."/>
            <person name="Kazmierczak K.M."/>
            <person name="Andrzejewski T.M."/>
            <person name="Davidsen T.M."/>
            <person name="Wayne K.J."/>
            <person name="Tettelin H."/>
            <person name="Glass J.I."/>
            <person name="Rusch D."/>
            <person name="Podicherti R."/>
            <person name="Tsui H.-C.T."/>
            <person name="Winkler M.E."/>
        </authorList>
    </citation>
    <scope>NUCLEOTIDE SEQUENCE</scope>
</reference>
<feature type="non-terminal residue" evidence="2">
    <location>
        <position position="1"/>
    </location>
</feature>
<organism evidence="2">
    <name type="scientific">marine metagenome</name>
    <dbReference type="NCBI Taxonomy" id="408172"/>
    <lineage>
        <taxon>unclassified sequences</taxon>
        <taxon>metagenomes</taxon>
        <taxon>ecological metagenomes</taxon>
    </lineage>
</organism>
<evidence type="ECO:0000256" key="1">
    <source>
        <dbReference type="SAM" id="MobiDB-lite"/>
    </source>
</evidence>
<proteinExistence type="predicted"/>
<feature type="region of interest" description="Disordered" evidence="1">
    <location>
        <begin position="175"/>
        <end position="194"/>
    </location>
</feature>
<protein>
    <recommendedName>
        <fullName evidence="3">TonB C-terminal domain-containing protein</fullName>
    </recommendedName>
</protein>
<name>A0A381UMS2_9ZZZZ</name>
<accession>A0A381UMS2</accession>
<evidence type="ECO:0008006" key="3">
    <source>
        <dbReference type="Google" id="ProtNLM"/>
    </source>
</evidence>
<dbReference type="AlphaFoldDB" id="A0A381UMS2"/>
<dbReference type="Gene3D" id="3.30.1150.10">
    <property type="match status" value="1"/>
</dbReference>
<sequence length="319" mass="36537">VFNRIICKYSISPLLVTAVYVCIYCSQIQPAWSQQTKPRAVVMGLNTTSAPEVSEQILLHKLREKLEYNFDLSSQSVFEKSLGKKSNSDGDPQCRQLKCLLDVHGDFPRTNLFLLISPKNEKRLTLAMIGEKHKWLVKHEVCSNCGFSREEMITNLVLSMQGYFTSPMSMPGIKPPKPPKSLSLSAPKNVSGAKQNPYSDNLLRLKETIKKKKPKLPLEEFKYKLAQKQYNQLIGNRIKRDLMFFRHKNRQQAREKLKARLRLQINQSGKVIDRILIKTSGSSIFDKMILDTVDLLKLPPPMELLIQEPPYVVTILIQP</sequence>
<dbReference type="Pfam" id="PF13103">
    <property type="entry name" value="TonB_2"/>
    <property type="match status" value="1"/>
</dbReference>
<gene>
    <name evidence="2" type="ORF">METZ01_LOCUS81905</name>
</gene>
<evidence type="ECO:0000313" key="2">
    <source>
        <dbReference type="EMBL" id="SVA29051.1"/>
    </source>
</evidence>
<dbReference type="EMBL" id="UINC01006688">
    <property type="protein sequence ID" value="SVA29051.1"/>
    <property type="molecule type" value="Genomic_DNA"/>
</dbReference>